<feature type="compositionally biased region" description="Basic and acidic residues" evidence="1">
    <location>
        <begin position="1"/>
        <end position="11"/>
    </location>
</feature>
<evidence type="ECO:0000313" key="2">
    <source>
        <dbReference type="EMBL" id="PRX97779.1"/>
    </source>
</evidence>
<feature type="region of interest" description="Disordered" evidence="1">
    <location>
        <begin position="1"/>
        <end position="65"/>
    </location>
</feature>
<name>A0A2T0Q1X6_9ACTN</name>
<sequence length="65" mass="6821">MPTPEPDPREPDDPDSLIDGWELHRRGYQPTDAVPEPDRPPGGPAGRGAADRAGAPEAGPRPSDG</sequence>
<protein>
    <submittedName>
        <fullName evidence="2">Uncharacterized protein</fullName>
    </submittedName>
</protein>
<gene>
    <name evidence="2" type="ORF">CLV72_105129</name>
</gene>
<reference evidence="2 3" key="1">
    <citation type="submission" date="2018-03" db="EMBL/GenBank/DDBJ databases">
        <title>Genomic Encyclopedia of Archaeal and Bacterial Type Strains, Phase II (KMG-II): from individual species to whole genera.</title>
        <authorList>
            <person name="Goeker M."/>
        </authorList>
    </citation>
    <scope>NUCLEOTIDE SEQUENCE [LARGE SCALE GENOMIC DNA]</scope>
    <source>
        <strain evidence="2 3">DSM 45601</strain>
    </source>
</reference>
<dbReference type="AlphaFoldDB" id="A0A2T0Q1X6"/>
<evidence type="ECO:0000256" key="1">
    <source>
        <dbReference type="SAM" id="MobiDB-lite"/>
    </source>
</evidence>
<keyword evidence="3" id="KW-1185">Reference proteome</keyword>
<dbReference type="EMBL" id="PVZC01000005">
    <property type="protein sequence ID" value="PRX97779.1"/>
    <property type="molecule type" value="Genomic_DNA"/>
</dbReference>
<dbReference type="RefSeq" id="WP_106247417.1">
    <property type="nucleotide sequence ID" value="NZ_PVZC01000005.1"/>
</dbReference>
<organism evidence="2 3">
    <name type="scientific">Allonocardiopsis opalescens</name>
    <dbReference type="NCBI Taxonomy" id="1144618"/>
    <lineage>
        <taxon>Bacteria</taxon>
        <taxon>Bacillati</taxon>
        <taxon>Actinomycetota</taxon>
        <taxon>Actinomycetes</taxon>
        <taxon>Streptosporangiales</taxon>
        <taxon>Allonocardiopsis</taxon>
    </lineage>
</organism>
<comment type="caution">
    <text evidence="2">The sequence shown here is derived from an EMBL/GenBank/DDBJ whole genome shotgun (WGS) entry which is preliminary data.</text>
</comment>
<accession>A0A2T0Q1X6</accession>
<proteinExistence type="predicted"/>
<evidence type="ECO:0000313" key="3">
    <source>
        <dbReference type="Proteomes" id="UP000237846"/>
    </source>
</evidence>
<dbReference type="Proteomes" id="UP000237846">
    <property type="component" value="Unassembled WGS sequence"/>
</dbReference>
<feature type="compositionally biased region" description="Low complexity" evidence="1">
    <location>
        <begin position="47"/>
        <end position="65"/>
    </location>
</feature>